<dbReference type="InterPro" id="IPR001647">
    <property type="entry name" value="HTH_TetR"/>
</dbReference>
<dbReference type="PRINTS" id="PR00455">
    <property type="entry name" value="HTHTETR"/>
</dbReference>
<dbReference type="Gene3D" id="1.10.10.60">
    <property type="entry name" value="Homeodomain-like"/>
    <property type="match status" value="1"/>
</dbReference>
<protein>
    <submittedName>
        <fullName evidence="4">TetR/AcrR family transcriptional regulator</fullName>
    </submittedName>
</protein>
<dbReference type="PANTHER" id="PTHR30055">
    <property type="entry name" value="HTH-TYPE TRANSCRIPTIONAL REGULATOR RUTR"/>
    <property type="match status" value="1"/>
</dbReference>
<evidence type="ECO:0000313" key="4">
    <source>
        <dbReference type="EMBL" id="GAA1505712.1"/>
    </source>
</evidence>
<gene>
    <name evidence="4" type="ORF">GCM10009788_06670</name>
</gene>
<dbReference type="EMBL" id="BAAAOR010000007">
    <property type="protein sequence ID" value="GAA1505712.1"/>
    <property type="molecule type" value="Genomic_DNA"/>
</dbReference>
<organism evidence="4 5">
    <name type="scientific">Nocardioides humi</name>
    <dbReference type="NCBI Taxonomy" id="449461"/>
    <lineage>
        <taxon>Bacteria</taxon>
        <taxon>Bacillati</taxon>
        <taxon>Actinomycetota</taxon>
        <taxon>Actinomycetes</taxon>
        <taxon>Propionibacteriales</taxon>
        <taxon>Nocardioidaceae</taxon>
        <taxon>Nocardioides</taxon>
    </lineage>
</organism>
<feature type="DNA-binding region" description="H-T-H motif" evidence="2">
    <location>
        <begin position="44"/>
        <end position="63"/>
    </location>
</feature>
<dbReference type="SUPFAM" id="SSF46689">
    <property type="entry name" value="Homeodomain-like"/>
    <property type="match status" value="1"/>
</dbReference>
<dbReference type="Pfam" id="PF21313">
    <property type="entry name" value="EthR_C"/>
    <property type="match status" value="1"/>
</dbReference>
<dbReference type="Proteomes" id="UP001500842">
    <property type="component" value="Unassembled WGS sequence"/>
</dbReference>
<accession>A0ABN1ZW10</accession>
<dbReference type="RefSeq" id="WP_141005215.1">
    <property type="nucleotide sequence ID" value="NZ_BAAAOR010000007.1"/>
</dbReference>
<dbReference type="Gene3D" id="1.10.357.10">
    <property type="entry name" value="Tetracycline Repressor, domain 2"/>
    <property type="match status" value="1"/>
</dbReference>
<keyword evidence="5" id="KW-1185">Reference proteome</keyword>
<proteinExistence type="predicted"/>
<comment type="caution">
    <text evidence="4">The sequence shown here is derived from an EMBL/GenBank/DDBJ whole genome shotgun (WGS) entry which is preliminary data.</text>
</comment>
<keyword evidence="1 2" id="KW-0238">DNA-binding</keyword>
<dbReference type="InterPro" id="IPR050109">
    <property type="entry name" value="HTH-type_TetR-like_transc_reg"/>
</dbReference>
<dbReference type="InterPro" id="IPR049397">
    <property type="entry name" value="EthR_C"/>
</dbReference>
<dbReference type="PANTHER" id="PTHR30055:SF226">
    <property type="entry name" value="HTH-TYPE TRANSCRIPTIONAL REGULATOR PKSA"/>
    <property type="match status" value="1"/>
</dbReference>
<evidence type="ECO:0000256" key="2">
    <source>
        <dbReference type="PROSITE-ProRule" id="PRU00335"/>
    </source>
</evidence>
<reference evidence="4 5" key="1">
    <citation type="journal article" date="2019" name="Int. J. Syst. Evol. Microbiol.">
        <title>The Global Catalogue of Microorganisms (GCM) 10K type strain sequencing project: providing services to taxonomists for standard genome sequencing and annotation.</title>
        <authorList>
            <consortium name="The Broad Institute Genomics Platform"/>
            <consortium name="The Broad Institute Genome Sequencing Center for Infectious Disease"/>
            <person name="Wu L."/>
            <person name="Ma J."/>
        </authorList>
    </citation>
    <scope>NUCLEOTIDE SEQUENCE [LARGE SCALE GENOMIC DNA]</scope>
    <source>
        <strain evidence="4 5">JCM 14942</strain>
    </source>
</reference>
<feature type="domain" description="HTH tetR-type" evidence="3">
    <location>
        <begin position="21"/>
        <end position="81"/>
    </location>
</feature>
<sequence length="213" mass="23850">MSTELPSNPVTSRLGSGTRAFRTVRQLAEAAVEVFEESGFHLAQVGDIAERAGVSRATFYNYFASKEELLRYLVLEAFPALLATRETTDETPWQRVRSSTDAYLRAYEQHATLMHVWSEAAARNDEMAGLLRDMRGPFLARTERSIRRLQEQGLASSALDATYAAHALTGMVSNFAYTWFVEGVAYERDRAVETLTTLWACSLGIEKEPDDLP</sequence>
<dbReference type="SUPFAM" id="SSF48498">
    <property type="entry name" value="Tetracyclin repressor-like, C-terminal domain"/>
    <property type="match status" value="1"/>
</dbReference>
<name>A0ABN1ZW10_9ACTN</name>
<dbReference type="InterPro" id="IPR009057">
    <property type="entry name" value="Homeodomain-like_sf"/>
</dbReference>
<evidence type="ECO:0000259" key="3">
    <source>
        <dbReference type="PROSITE" id="PS50977"/>
    </source>
</evidence>
<evidence type="ECO:0000256" key="1">
    <source>
        <dbReference type="ARBA" id="ARBA00023125"/>
    </source>
</evidence>
<dbReference type="InterPro" id="IPR036271">
    <property type="entry name" value="Tet_transcr_reg_TetR-rel_C_sf"/>
</dbReference>
<evidence type="ECO:0000313" key="5">
    <source>
        <dbReference type="Proteomes" id="UP001500842"/>
    </source>
</evidence>
<dbReference type="Pfam" id="PF00440">
    <property type="entry name" value="TetR_N"/>
    <property type="match status" value="1"/>
</dbReference>
<dbReference type="PROSITE" id="PS50977">
    <property type="entry name" value="HTH_TETR_2"/>
    <property type="match status" value="1"/>
</dbReference>